<proteinExistence type="predicted"/>
<protein>
    <submittedName>
        <fullName evidence="1">Uncharacterized protein</fullName>
    </submittedName>
</protein>
<gene>
    <name evidence="1" type="ORF">GCM10009821_27600</name>
</gene>
<evidence type="ECO:0000313" key="1">
    <source>
        <dbReference type="EMBL" id="GAA2084667.1"/>
    </source>
</evidence>
<organism evidence="1 2">
    <name type="scientific">Aeromicrobium halocynthiae</name>
    <dbReference type="NCBI Taxonomy" id="560557"/>
    <lineage>
        <taxon>Bacteria</taxon>
        <taxon>Bacillati</taxon>
        <taxon>Actinomycetota</taxon>
        <taxon>Actinomycetes</taxon>
        <taxon>Propionibacteriales</taxon>
        <taxon>Nocardioidaceae</taxon>
        <taxon>Aeromicrobium</taxon>
    </lineage>
</organism>
<reference evidence="2" key="1">
    <citation type="journal article" date="2019" name="Int. J. Syst. Evol. Microbiol.">
        <title>The Global Catalogue of Microorganisms (GCM) 10K type strain sequencing project: providing services to taxonomists for standard genome sequencing and annotation.</title>
        <authorList>
            <consortium name="The Broad Institute Genomics Platform"/>
            <consortium name="The Broad Institute Genome Sequencing Center for Infectious Disease"/>
            <person name="Wu L."/>
            <person name="Ma J."/>
        </authorList>
    </citation>
    <scope>NUCLEOTIDE SEQUENCE [LARGE SCALE GENOMIC DNA]</scope>
    <source>
        <strain evidence="2">JCM 15749</strain>
    </source>
</reference>
<accession>A0ABP5HUU9</accession>
<dbReference type="EMBL" id="BAAAPY010000013">
    <property type="protein sequence ID" value="GAA2084667.1"/>
    <property type="molecule type" value="Genomic_DNA"/>
</dbReference>
<dbReference type="RefSeq" id="WP_344329825.1">
    <property type="nucleotide sequence ID" value="NZ_BAAAPY010000013.1"/>
</dbReference>
<dbReference type="Proteomes" id="UP001501480">
    <property type="component" value="Unassembled WGS sequence"/>
</dbReference>
<sequence length="61" mass="6555">MSDKSLLKRAGGKVASLHQMDRRLRAKAVAVRQGEKDLAALEGEVRAARERGATARPGTVI</sequence>
<keyword evidence="2" id="KW-1185">Reference proteome</keyword>
<name>A0ABP5HUU9_9ACTN</name>
<evidence type="ECO:0000313" key="2">
    <source>
        <dbReference type="Proteomes" id="UP001501480"/>
    </source>
</evidence>
<comment type="caution">
    <text evidence="1">The sequence shown here is derived from an EMBL/GenBank/DDBJ whole genome shotgun (WGS) entry which is preliminary data.</text>
</comment>